<keyword evidence="2" id="KW-0812">Transmembrane</keyword>
<dbReference type="InterPro" id="IPR036388">
    <property type="entry name" value="WH-like_DNA-bd_sf"/>
</dbReference>
<dbReference type="Proteomes" id="UP000435357">
    <property type="component" value="Unassembled WGS sequence"/>
</dbReference>
<dbReference type="AlphaFoldDB" id="A0A6N6M3D5"/>
<dbReference type="OrthoDB" id="1017207at2"/>
<keyword evidence="2" id="KW-0472">Membrane</keyword>
<dbReference type="InterPro" id="IPR000792">
    <property type="entry name" value="Tscrpt_reg_LuxR_C"/>
</dbReference>
<accession>A0A6N6M3D5</accession>
<keyword evidence="1" id="KW-0802">TPR repeat</keyword>
<evidence type="ECO:0000256" key="1">
    <source>
        <dbReference type="PROSITE-ProRule" id="PRU00339"/>
    </source>
</evidence>
<name>A0A6N6M3D5_9FLAO</name>
<evidence type="ECO:0000313" key="4">
    <source>
        <dbReference type="EMBL" id="KAB1063655.1"/>
    </source>
</evidence>
<dbReference type="Pfam" id="PF13424">
    <property type="entry name" value="TPR_12"/>
    <property type="match status" value="1"/>
</dbReference>
<keyword evidence="2" id="KW-1133">Transmembrane helix</keyword>
<evidence type="ECO:0000313" key="5">
    <source>
        <dbReference type="Proteomes" id="UP000435357"/>
    </source>
</evidence>
<dbReference type="GO" id="GO:0003677">
    <property type="term" value="F:DNA binding"/>
    <property type="evidence" value="ECO:0007669"/>
    <property type="project" value="InterPro"/>
</dbReference>
<keyword evidence="5" id="KW-1185">Reference proteome</keyword>
<dbReference type="InterPro" id="IPR011990">
    <property type="entry name" value="TPR-like_helical_dom_sf"/>
</dbReference>
<feature type="transmembrane region" description="Helical" evidence="2">
    <location>
        <begin position="418"/>
        <end position="440"/>
    </location>
</feature>
<dbReference type="Pfam" id="PF00196">
    <property type="entry name" value="GerE"/>
    <property type="match status" value="1"/>
</dbReference>
<feature type="repeat" description="TPR" evidence="1">
    <location>
        <begin position="155"/>
        <end position="188"/>
    </location>
</feature>
<gene>
    <name evidence="4" type="ORF">F3059_08790</name>
</gene>
<dbReference type="GO" id="GO:0006355">
    <property type="term" value="P:regulation of DNA-templated transcription"/>
    <property type="evidence" value="ECO:0007669"/>
    <property type="project" value="InterPro"/>
</dbReference>
<dbReference type="InterPro" id="IPR019734">
    <property type="entry name" value="TPR_rpt"/>
</dbReference>
<dbReference type="EMBL" id="WACR01000007">
    <property type="protein sequence ID" value="KAB1063655.1"/>
    <property type="molecule type" value="Genomic_DNA"/>
</dbReference>
<sequence>MIAETSLDSLLKSIQKTDSLTQSQIEQFNQALNSADEKFLTPTLKVFFKAKNYPNVSLEKTTKILRSKVGDCEDWLHVEIFQVQDTIDKGKINKGINRARKLINTKECKTDKQHYILLQAIGSGNYYLQRYDSAIYYFREAIDISSKRKDTVSIITNNVNIGSSYHGLGAYRTALYYFQEALEVSKHYTDFDTRYVKNNMSAILITIEEYDEAASYILEQFPQKNERVKFSDINTLICLNSLRCHSSKIPDSIRTISYNYLEKYMNEPNPYQNAMITEVAKYYYDNNQRDKALNLILSNENSMMKDTALFLDFVIELYSNIDTLKLSDQSLKKLFDYANNSSFSKFESIIHYMIKNDHWVKPEEKLFAQYHNKVSDFISSNDSLVKRDYSIYNDIKKKEFQISSLDKKVKKSERENQLLIIAIISLALIVGLISTVFILYRKQTSYKFKLNEAREASLVKQKRLAEAKSKEAKTKEELVSIKNNVFKELLPFFDELNQNTKEMLPELPKSTKIKYLTFQENLERLKKLLNLKEKVNSDVTTQEESLLSKDKLELTDREIRIARLITSGMSSKEIAVTLNRKASYVNNLRSNLRKKLNLDHNQSLEEELRKLNL</sequence>
<feature type="domain" description="HTH luxR-type" evidence="3">
    <location>
        <begin position="547"/>
        <end position="612"/>
    </location>
</feature>
<dbReference type="CDD" id="cd06170">
    <property type="entry name" value="LuxR_C_like"/>
    <property type="match status" value="1"/>
</dbReference>
<dbReference type="SMART" id="SM00421">
    <property type="entry name" value="HTH_LUXR"/>
    <property type="match status" value="1"/>
</dbReference>
<dbReference type="SUPFAM" id="SSF46894">
    <property type="entry name" value="C-terminal effector domain of the bipartite response regulators"/>
    <property type="match status" value="1"/>
</dbReference>
<dbReference type="RefSeq" id="WP_151168318.1">
    <property type="nucleotide sequence ID" value="NZ_WACR01000007.1"/>
</dbReference>
<dbReference type="InterPro" id="IPR016032">
    <property type="entry name" value="Sig_transdc_resp-reg_C-effctor"/>
</dbReference>
<dbReference type="Gene3D" id="1.10.10.10">
    <property type="entry name" value="Winged helix-like DNA-binding domain superfamily/Winged helix DNA-binding domain"/>
    <property type="match status" value="1"/>
</dbReference>
<comment type="caution">
    <text evidence="4">The sequence shown here is derived from an EMBL/GenBank/DDBJ whole genome shotgun (WGS) entry which is preliminary data.</text>
</comment>
<reference evidence="4 5" key="1">
    <citation type="submission" date="2019-09" db="EMBL/GenBank/DDBJ databases">
        <title>Genomes of Cryomorphaceae.</title>
        <authorList>
            <person name="Bowman J.P."/>
        </authorList>
    </citation>
    <scope>NUCLEOTIDE SEQUENCE [LARGE SCALE GENOMIC DNA]</scope>
    <source>
        <strain evidence="4 5">KCTC 52047</strain>
    </source>
</reference>
<dbReference type="Gene3D" id="1.25.40.10">
    <property type="entry name" value="Tetratricopeptide repeat domain"/>
    <property type="match status" value="1"/>
</dbReference>
<dbReference type="PROSITE" id="PS50005">
    <property type="entry name" value="TPR"/>
    <property type="match status" value="1"/>
</dbReference>
<evidence type="ECO:0000259" key="3">
    <source>
        <dbReference type="PROSITE" id="PS50043"/>
    </source>
</evidence>
<organism evidence="4 5">
    <name type="scientific">Salibacter halophilus</name>
    <dbReference type="NCBI Taxonomy" id="1803916"/>
    <lineage>
        <taxon>Bacteria</taxon>
        <taxon>Pseudomonadati</taxon>
        <taxon>Bacteroidota</taxon>
        <taxon>Flavobacteriia</taxon>
        <taxon>Flavobacteriales</taxon>
        <taxon>Salibacteraceae</taxon>
        <taxon>Salibacter</taxon>
    </lineage>
</organism>
<dbReference type="PROSITE" id="PS50043">
    <property type="entry name" value="HTH_LUXR_2"/>
    <property type="match status" value="1"/>
</dbReference>
<evidence type="ECO:0000256" key="2">
    <source>
        <dbReference type="SAM" id="Phobius"/>
    </source>
</evidence>
<protein>
    <submittedName>
        <fullName evidence="4">LuxR family transcriptional regulator</fullName>
    </submittedName>
</protein>
<proteinExistence type="predicted"/>
<dbReference type="SUPFAM" id="SSF48452">
    <property type="entry name" value="TPR-like"/>
    <property type="match status" value="1"/>
</dbReference>